<evidence type="ECO:0000313" key="3">
    <source>
        <dbReference type="Proteomes" id="UP000002431"/>
    </source>
</evidence>
<reference evidence="2" key="1">
    <citation type="submission" date="2006-04" db="EMBL/GenBank/DDBJ databases">
        <title>Complete sequence of chromosome of Deinococcus geothermalis DSM 11300.</title>
        <authorList>
            <consortium name="US DOE Joint Genome Institute"/>
            <person name="Copeland A."/>
            <person name="Lucas S."/>
            <person name="Lapidus A."/>
            <person name="Barry K."/>
            <person name="Detter J.C."/>
            <person name="Glavina del Rio T."/>
            <person name="Hammon N."/>
            <person name="Israni S."/>
            <person name="Dalin E."/>
            <person name="Tice H."/>
            <person name="Pitluck S."/>
            <person name="Brettin T."/>
            <person name="Bruce D."/>
            <person name="Han C."/>
            <person name="Tapia R."/>
            <person name="Saunders E."/>
            <person name="Gilna P."/>
            <person name="Schmutz J."/>
            <person name="Larimer F."/>
            <person name="Land M."/>
            <person name="Hauser L."/>
            <person name="Kyrpides N."/>
            <person name="Kim E."/>
            <person name="Daly M.J."/>
            <person name="Fredrickson J.K."/>
            <person name="Makarova K.S."/>
            <person name="Gaidamakova E.K."/>
            <person name="Zhai M."/>
            <person name="Richardson P."/>
        </authorList>
    </citation>
    <scope>NUCLEOTIDE SEQUENCE</scope>
    <source>
        <strain evidence="2">DSM 11300</strain>
    </source>
</reference>
<evidence type="ECO:0000313" key="2">
    <source>
        <dbReference type="EMBL" id="ABF44568.1"/>
    </source>
</evidence>
<dbReference type="AlphaFoldDB" id="Q1J1R6"/>
<proteinExistence type="predicted"/>
<evidence type="ECO:0000256" key="1">
    <source>
        <dbReference type="SAM" id="SignalP"/>
    </source>
</evidence>
<name>Q1J1R6_DEIGD</name>
<evidence type="ECO:0008006" key="4">
    <source>
        <dbReference type="Google" id="ProtNLM"/>
    </source>
</evidence>
<dbReference type="Proteomes" id="UP000002431">
    <property type="component" value="Chromosome"/>
</dbReference>
<dbReference type="STRING" id="319795.Dgeo_0265"/>
<dbReference type="HOGENOM" id="CLU_605091_0_0_0"/>
<keyword evidence="1" id="KW-0732">Signal</keyword>
<gene>
    <name evidence="2" type="ordered locus">Dgeo_0265</name>
</gene>
<dbReference type="RefSeq" id="WP_011529414.1">
    <property type="nucleotide sequence ID" value="NC_008025.1"/>
</dbReference>
<dbReference type="KEGG" id="dge:Dgeo_0265"/>
<protein>
    <recommendedName>
        <fullName evidence="4">DUF4403 family protein</fullName>
    </recommendedName>
</protein>
<organism evidence="2 3">
    <name type="scientific">Deinococcus geothermalis (strain DSM 11300 / CIP 105573 / AG-3a)</name>
    <dbReference type="NCBI Taxonomy" id="319795"/>
    <lineage>
        <taxon>Bacteria</taxon>
        <taxon>Thermotogati</taxon>
        <taxon>Deinococcota</taxon>
        <taxon>Deinococci</taxon>
        <taxon>Deinococcales</taxon>
        <taxon>Deinococcaceae</taxon>
        <taxon>Deinococcus</taxon>
    </lineage>
</organism>
<sequence length="457" mass="48395">MRRLLIPVLSTVLMTSPPTEALSSITLPITVPLAGAQQAANARVPSEFARLDETRTFLGGLLSVKLTGTVTRAGQVSVRPSPRGDGLIVSVPIRADFRAEPGGLGAFLARDFGGTATVSLHVTPFVTPEWEAGAQVKGDATWTDPLSVELAQGVRISVQALVEGQVRAQLDRVAADVARAIREGAQLRTRAETLWARAQQPWILPTPEPAYARVTPQSLTVSSFRFTPEALKLTVGATFDLTAGLGHAPAVPPTPLPLLKVAPPPTPGVELRVPVRLPYPALSQAATRMAGERPLVLPLPFSPTLRVISVTVTPRGTALNAAVTLRISGPLGLDLQATADVVGTPTLDPSGHLVTLRDVTVTTRRAGLTGRVLGWLADQRAQAYLARAARFDLTPQLRQAQRQLQERLPFTPAPGVELAGTVGPLRLNELRVTPEVLVVLATASGQVQGTVDVGHLR</sequence>
<dbReference type="EMBL" id="CP000359">
    <property type="protein sequence ID" value="ABF44568.1"/>
    <property type="molecule type" value="Genomic_DNA"/>
</dbReference>
<dbReference type="Pfam" id="PF14356">
    <property type="entry name" value="DUF4403"/>
    <property type="match status" value="1"/>
</dbReference>
<dbReference type="InterPro" id="IPR025515">
    <property type="entry name" value="DUF4403"/>
</dbReference>
<feature type="signal peptide" evidence="1">
    <location>
        <begin position="1"/>
        <end position="21"/>
    </location>
</feature>
<accession>Q1J1R6</accession>
<keyword evidence="3" id="KW-1185">Reference proteome</keyword>
<feature type="chain" id="PRO_5004192195" description="DUF4403 family protein" evidence="1">
    <location>
        <begin position="22"/>
        <end position="457"/>
    </location>
</feature>